<sequence>MEEEYLAVLPEQVETRVLHGYLLGAVGPRPIAFASTVDGEGRPNLAPFSFFNVFSANPPVLIFSPARRVRDNTTKHTLENVQQTGEVVVNVVSYPMVQQMSLASTEYDRGVNEFEKAGFTMVPSDRVAPYRVGEAPVQFECRVTKVEPLGSEGGAGNLIHAEVLKIHIRRSVLDERDGIDPRKLDLVARMGGDWYTRAASGLFEVPKPLASRGIGVDVIPGPIRLSPVLTGNDLGLLGNVEALPGREEVRLFVQAHGEVRELLKQADSLEIHRHAQRLLEGNDVASAWKVLLASLEN</sequence>
<evidence type="ECO:0000256" key="1">
    <source>
        <dbReference type="ARBA" id="ARBA00001917"/>
    </source>
</evidence>
<comment type="caution">
    <text evidence="6">The sequence shown here is derived from an EMBL/GenBank/DDBJ whole genome shotgun (WGS) entry which is preliminary data.</text>
</comment>
<dbReference type="SUPFAM" id="SSF50475">
    <property type="entry name" value="FMN-binding split barrel"/>
    <property type="match status" value="1"/>
</dbReference>
<evidence type="ECO:0000256" key="2">
    <source>
        <dbReference type="ARBA" id="ARBA00022630"/>
    </source>
</evidence>
<evidence type="ECO:0000256" key="4">
    <source>
        <dbReference type="ARBA" id="ARBA00038054"/>
    </source>
</evidence>
<evidence type="ECO:0000256" key="3">
    <source>
        <dbReference type="ARBA" id="ARBA00022643"/>
    </source>
</evidence>
<name>A0ABT1AWV4_9FLAO</name>
<dbReference type="InterPro" id="IPR012349">
    <property type="entry name" value="Split_barrel_FMN-bd"/>
</dbReference>
<dbReference type="InterPro" id="IPR002563">
    <property type="entry name" value="Flavin_Rdtase-like_dom"/>
</dbReference>
<dbReference type="EMBL" id="JAMXIB010000004">
    <property type="protein sequence ID" value="MCO5724534.1"/>
    <property type="molecule type" value="Genomic_DNA"/>
</dbReference>
<keyword evidence="3" id="KW-0288">FMN</keyword>
<comment type="cofactor">
    <cofactor evidence="1">
        <name>FMN</name>
        <dbReference type="ChEBI" id="CHEBI:58210"/>
    </cofactor>
</comment>
<reference evidence="6 7" key="1">
    <citation type="submission" date="2022-06" db="EMBL/GenBank/DDBJ databases">
        <authorList>
            <person name="Xuan X."/>
        </authorList>
    </citation>
    <scope>NUCLEOTIDE SEQUENCE [LARGE SCALE GENOMIC DNA]</scope>
    <source>
        <strain evidence="6 7">2V75</strain>
    </source>
</reference>
<evidence type="ECO:0000313" key="7">
    <source>
        <dbReference type="Proteomes" id="UP001206312"/>
    </source>
</evidence>
<protein>
    <submittedName>
        <fullName evidence="6">Flavin reductase family protein</fullName>
    </submittedName>
</protein>
<dbReference type="Proteomes" id="UP001206312">
    <property type="component" value="Unassembled WGS sequence"/>
</dbReference>
<keyword evidence="7" id="KW-1185">Reference proteome</keyword>
<dbReference type="PANTHER" id="PTHR33798">
    <property type="entry name" value="FLAVOPROTEIN OXYGENASE"/>
    <property type="match status" value="1"/>
</dbReference>
<dbReference type="RefSeq" id="WP_252740910.1">
    <property type="nucleotide sequence ID" value="NZ_JAMXIB010000004.1"/>
</dbReference>
<dbReference type="SMART" id="SM00903">
    <property type="entry name" value="Flavin_Reduct"/>
    <property type="match status" value="1"/>
</dbReference>
<feature type="domain" description="Flavin reductase like" evidence="5">
    <location>
        <begin position="26"/>
        <end position="182"/>
    </location>
</feature>
<evidence type="ECO:0000259" key="5">
    <source>
        <dbReference type="SMART" id="SM00903"/>
    </source>
</evidence>
<dbReference type="Gene3D" id="2.30.110.10">
    <property type="entry name" value="Electron Transport, Fmn-binding Protein, Chain A"/>
    <property type="match status" value="1"/>
</dbReference>
<proteinExistence type="inferred from homology"/>
<dbReference type="PANTHER" id="PTHR33798:SF5">
    <property type="entry name" value="FLAVIN REDUCTASE LIKE DOMAIN-CONTAINING PROTEIN"/>
    <property type="match status" value="1"/>
</dbReference>
<accession>A0ABT1AWV4</accession>
<dbReference type="Pfam" id="PF01613">
    <property type="entry name" value="Flavin_Reduct"/>
    <property type="match status" value="1"/>
</dbReference>
<comment type="similarity">
    <text evidence="4">Belongs to the flavoredoxin family.</text>
</comment>
<keyword evidence="2" id="KW-0285">Flavoprotein</keyword>
<gene>
    <name evidence="6" type="ORF">NG653_06680</name>
</gene>
<organism evidence="6 7">
    <name type="scientific">Robiginitalea marina</name>
    <dbReference type="NCBI Taxonomy" id="2954105"/>
    <lineage>
        <taxon>Bacteria</taxon>
        <taxon>Pseudomonadati</taxon>
        <taxon>Bacteroidota</taxon>
        <taxon>Flavobacteriia</taxon>
        <taxon>Flavobacteriales</taxon>
        <taxon>Flavobacteriaceae</taxon>
        <taxon>Robiginitalea</taxon>
    </lineage>
</organism>
<evidence type="ECO:0000313" key="6">
    <source>
        <dbReference type="EMBL" id="MCO5724534.1"/>
    </source>
</evidence>